<dbReference type="Pfam" id="PF02434">
    <property type="entry name" value="Fringe"/>
    <property type="match status" value="1"/>
</dbReference>
<dbReference type="GO" id="GO:0030145">
    <property type="term" value="F:manganese ion binding"/>
    <property type="evidence" value="ECO:0007669"/>
    <property type="project" value="UniProtKB-ARBA"/>
</dbReference>
<evidence type="ECO:0000256" key="5">
    <source>
        <dbReference type="ARBA" id="ARBA00011748"/>
    </source>
</evidence>
<evidence type="ECO:0000256" key="11">
    <source>
        <dbReference type="ARBA" id="ARBA00022741"/>
    </source>
</evidence>
<feature type="transmembrane region" description="Helical" evidence="23">
    <location>
        <begin position="7"/>
        <end position="29"/>
    </location>
</feature>
<evidence type="ECO:0000256" key="21">
    <source>
        <dbReference type="ARBA" id="ARBA00043065"/>
    </source>
</evidence>
<evidence type="ECO:0000256" key="14">
    <source>
        <dbReference type="ARBA" id="ARBA00023136"/>
    </source>
</evidence>
<evidence type="ECO:0000313" key="26">
    <source>
        <dbReference type="WBParaSite" id="SSTP_0000184900.1"/>
    </source>
</evidence>
<evidence type="ECO:0000256" key="12">
    <source>
        <dbReference type="ARBA" id="ARBA00022968"/>
    </source>
</evidence>
<keyword evidence="7" id="KW-0328">Glycosyltransferase</keyword>
<comment type="cofactor">
    <cofactor evidence="1">
        <name>Mn(2+)</name>
        <dbReference type="ChEBI" id="CHEBI:29035"/>
    </cofactor>
</comment>
<dbReference type="WBParaSite" id="SSTP_0000184900.1">
    <property type="protein sequence ID" value="SSTP_0000184900.1"/>
    <property type="gene ID" value="SSTP_0000184900"/>
</dbReference>
<keyword evidence="13 23" id="KW-1133">Transmembrane helix</keyword>
<keyword evidence="9 23" id="KW-0812">Transmembrane</keyword>
<keyword evidence="11" id="KW-0547">Nucleotide-binding</keyword>
<evidence type="ECO:0000256" key="8">
    <source>
        <dbReference type="ARBA" id="ARBA00022679"/>
    </source>
</evidence>
<dbReference type="AlphaFoldDB" id="A0A0K0DX82"/>
<comment type="subunit">
    <text evidence="5">Homodimer; disulfide-linked.</text>
</comment>
<evidence type="ECO:0000256" key="16">
    <source>
        <dbReference type="ARBA" id="ARBA00023180"/>
    </source>
</evidence>
<dbReference type="WBParaSite" id="TCONS_00008922.p1">
    <property type="protein sequence ID" value="TCONS_00008922.p1"/>
    <property type="gene ID" value="XLOC_006791"/>
</dbReference>
<feature type="domain" description="Fringe-like glycosyltransferase" evidence="24">
    <location>
        <begin position="104"/>
        <end position="274"/>
    </location>
</feature>
<dbReference type="PANTHER" id="PTHR23033">
    <property type="entry name" value="BETA1,3-GALACTOSYLTRANSFERASE"/>
    <property type="match status" value="1"/>
</dbReference>
<evidence type="ECO:0000256" key="18">
    <source>
        <dbReference type="ARBA" id="ARBA00040898"/>
    </source>
</evidence>
<proteinExistence type="inferred from homology"/>
<keyword evidence="8" id="KW-0808">Transferase</keyword>
<evidence type="ECO:0000313" key="25">
    <source>
        <dbReference type="Proteomes" id="UP000035681"/>
    </source>
</evidence>
<evidence type="ECO:0000256" key="23">
    <source>
        <dbReference type="SAM" id="Phobius"/>
    </source>
</evidence>
<name>A0A0K0DX82_STRER</name>
<dbReference type="GO" id="GO:0016020">
    <property type="term" value="C:membrane"/>
    <property type="evidence" value="ECO:0007669"/>
    <property type="project" value="UniProtKB-SubCell"/>
</dbReference>
<evidence type="ECO:0000256" key="13">
    <source>
        <dbReference type="ARBA" id="ARBA00022989"/>
    </source>
</evidence>
<evidence type="ECO:0000256" key="9">
    <source>
        <dbReference type="ARBA" id="ARBA00022692"/>
    </source>
</evidence>
<keyword evidence="17" id="KW-0464">Manganese</keyword>
<dbReference type="GO" id="GO:0016263">
    <property type="term" value="F:glycoprotein-N-acetylgalactosamine 3-beta-galactosyltransferase activity"/>
    <property type="evidence" value="ECO:0007669"/>
    <property type="project" value="UniProtKB-EC"/>
</dbReference>
<dbReference type="UniPathway" id="UPA00378"/>
<keyword evidence="10" id="KW-0479">Metal-binding</keyword>
<dbReference type="GO" id="GO:0000166">
    <property type="term" value="F:nucleotide binding"/>
    <property type="evidence" value="ECO:0007669"/>
    <property type="project" value="UniProtKB-KW"/>
</dbReference>
<comment type="similarity">
    <text evidence="4">Belongs to the glycosyltransferase 31 family. Beta3-Gal-T subfamily.</text>
</comment>
<evidence type="ECO:0000256" key="1">
    <source>
        <dbReference type="ARBA" id="ARBA00001936"/>
    </source>
</evidence>
<dbReference type="EC" id="2.4.1.122" evidence="6"/>
<evidence type="ECO:0000256" key="4">
    <source>
        <dbReference type="ARBA" id="ARBA00006462"/>
    </source>
</evidence>
<dbReference type="STRING" id="6248.A0A0K0DX82"/>
<evidence type="ECO:0000256" key="17">
    <source>
        <dbReference type="ARBA" id="ARBA00023211"/>
    </source>
</evidence>
<keyword evidence="15" id="KW-1015">Disulfide bond</keyword>
<dbReference type="Proteomes" id="UP000035681">
    <property type="component" value="Unplaced"/>
</dbReference>
<keyword evidence="14 23" id="KW-0472">Membrane</keyword>
<dbReference type="FunFam" id="3.90.550.50:FF:000017">
    <property type="entry name" value="Glycoprotein-N-acetylgalactosamine 3-beta-galactosyltransferase 1"/>
    <property type="match status" value="1"/>
</dbReference>
<keyword evidence="25" id="KW-1185">Reference proteome</keyword>
<dbReference type="InterPro" id="IPR003378">
    <property type="entry name" value="Fringe-like_glycosylTrfase"/>
</dbReference>
<evidence type="ECO:0000256" key="19">
    <source>
        <dbReference type="ARBA" id="ARBA00041226"/>
    </source>
</evidence>
<evidence type="ECO:0000256" key="10">
    <source>
        <dbReference type="ARBA" id="ARBA00022723"/>
    </source>
</evidence>
<sequence>MRSSRKYQPLIILCIGILIGILIGMMLTVNDGKVYVPTSLEDIEKKFTSESNKQINTQGGYIDDGSIKTDDKEGPESIFRFHINESIHEKNKFNIAQKLSNKVRIFCWVLTGKQNHQKRAIHVKATWLKRCNNYVFMSSEEDPSLPAINLNISEGRNHLWAKTKAAFKYLYDNHFNDYDWFMKSDDDTFVVMENLRFMLLSHSPSEPIYFGCKFKPFTKQGYMSGGAGYILSREALRKFVTEGLHDPKKCKQAESGAEDAEMGKCLEKIGVKAGDSRDDLGQHRFLPFGPTSHLVMKKKDPKFWFWKYMYYPIEQGASCCSDFAIAFHYINANAMYELEYLIYHLKPFGMVPSLAEKFILEGRENKINEIEDRMIDTAYEMSILTEGKDDAFPKTLDNLDALINKKLYPESKEKDLDNN</sequence>
<dbReference type="InterPro" id="IPR026050">
    <property type="entry name" value="C1GALT1/C1GALT1_chp1"/>
</dbReference>
<dbReference type="PANTHER" id="PTHR23033:SF14">
    <property type="entry name" value="GLYCOPROTEIN-N-ACETYLGALACTOSAMINE 3-BETA-GALACTOSYLTRANSFERASE 1-RELATED"/>
    <property type="match status" value="1"/>
</dbReference>
<evidence type="ECO:0000256" key="15">
    <source>
        <dbReference type="ARBA" id="ARBA00023157"/>
    </source>
</evidence>
<comment type="pathway">
    <text evidence="3">Protein modification; protein glycosylation.</text>
</comment>
<comment type="function">
    <text evidence="22">Glycosyltransferase that generates the core 1 O-glycan Gal-beta1-3GalNAc-alpha1-Ser/Thr (T antigen), which is a precursor for many extended O-glycans in glycoproteins.</text>
</comment>
<evidence type="ECO:0000256" key="2">
    <source>
        <dbReference type="ARBA" id="ARBA00004606"/>
    </source>
</evidence>
<organism evidence="26">
    <name type="scientific">Strongyloides stercoralis</name>
    <name type="common">Threadworm</name>
    <dbReference type="NCBI Taxonomy" id="6248"/>
    <lineage>
        <taxon>Eukaryota</taxon>
        <taxon>Metazoa</taxon>
        <taxon>Ecdysozoa</taxon>
        <taxon>Nematoda</taxon>
        <taxon>Chromadorea</taxon>
        <taxon>Rhabditida</taxon>
        <taxon>Tylenchina</taxon>
        <taxon>Panagrolaimomorpha</taxon>
        <taxon>Strongyloidoidea</taxon>
        <taxon>Strongyloididae</taxon>
        <taxon>Strongyloides</taxon>
    </lineage>
</organism>
<evidence type="ECO:0000256" key="22">
    <source>
        <dbReference type="ARBA" id="ARBA00059245"/>
    </source>
</evidence>
<evidence type="ECO:0000256" key="6">
    <source>
        <dbReference type="ARBA" id="ARBA00012557"/>
    </source>
</evidence>
<keyword evidence="16" id="KW-0325">Glycoprotein</keyword>
<evidence type="ECO:0000256" key="3">
    <source>
        <dbReference type="ARBA" id="ARBA00004922"/>
    </source>
</evidence>
<protein>
    <recommendedName>
        <fullName evidence="18">Glycoprotein-N-acetylgalactosamine 3-beta-galactosyltransferase 1</fullName>
        <ecNumber evidence="6">2.4.1.122</ecNumber>
    </recommendedName>
    <alternativeName>
        <fullName evidence="20">Core 1 O-glycan T-synthase</fullName>
    </alternativeName>
    <alternativeName>
        <fullName evidence="21">Core 1 UDP-galactose:N-acetylgalactosamine-alpha-R beta 1,3-galactosyltransferase 1</fullName>
    </alternativeName>
    <alternativeName>
        <fullName evidence="19">Core 1 beta1,3-galactosyltransferase 1</fullName>
    </alternativeName>
</protein>
<accession>A0A0K0DX82</accession>
<keyword evidence="12" id="KW-0735">Signal-anchor</keyword>
<evidence type="ECO:0000256" key="20">
    <source>
        <dbReference type="ARBA" id="ARBA00042009"/>
    </source>
</evidence>
<dbReference type="Gene3D" id="3.90.550.50">
    <property type="match status" value="1"/>
</dbReference>
<comment type="subcellular location">
    <subcellularLocation>
        <location evidence="2">Membrane</location>
        <topology evidence="2">Single-pass type II membrane protein</topology>
    </subcellularLocation>
</comment>
<evidence type="ECO:0000259" key="24">
    <source>
        <dbReference type="Pfam" id="PF02434"/>
    </source>
</evidence>
<evidence type="ECO:0000256" key="7">
    <source>
        <dbReference type="ARBA" id="ARBA00022676"/>
    </source>
</evidence>
<reference evidence="26" key="1">
    <citation type="submission" date="2015-08" db="UniProtKB">
        <authorList>
            <consortium name="WormBaseParasite"/>
        </authorList>
    </citation>
    <scope>IDENTIFICATION</scope>
</reference>